<protein>
    <submittedName>
        <fullName evidence="1">Uncharacterized protein</fullName>
    </submittedName>
</protein>
<gene>
    <name evidence="1" type="ORF">MCOR_17490</name>
</gene>
<evidence type="ECO:0000313" key="1">
    <source>
        <dbReference type="EMBL" id="CAC5381642.1"/>
    </source>
</evidence>
<proteinExistence type="predicted"/>
<dbReference type="OrthoDB" id="416437at2759"/>
<dbReference type="EMBL" id="CACVKT020003076">
    <property type="protein sequence ID" value="CAC5381642.1"/>
    <property type="molecule type" value="Genomic_DNA"/>
</dbReference>
<dbReference type="AlphaFoldDB" id="A0A6J8BCP7"/>
<reference evidence="1 2" key="1">
    <citation type="submission" date="2020-06" db="EMBL/GenBank/DDBJ databases">
        <authorList>
            <person name="Li R."/>
            <person name="Bekaert M."/>
        </authorList>
    </citation>
    <scope>NUCLEOTIDE SEQUENCE [LARGE SCALE GENOMIC DNA]</scope>
    <source>
        <strain evidence="2">wild</strain>
    </source>
</reference>
<accession>A0A6J8BCP7</accession>
<organism evidence="1 2">
    <name type="scientific">Mytilus coruscus</name>
    <name type="common">Sea mussel</name>
    <dbReference type="NCBI Taxonomy" id="42192"/>
    <lineage>
        <taxon>Eukaryota</taxon>
        <taxon>Metazoa</taxon>
        <taxon>Spiralia</taxon>
        <taxon>Lophotrochozoa</taxon>
        <taxon>Mollusca</taxon>
        <taxon>Bivalvia</taxon>
        <taxon>Autobranchia</taxon>
        <taxon>Pteriomorphia</taxon>
        <taxon>Mytilida</taxon>
        <taxon>Mytiloidea</taxon>
        <taxon>Mytilidae</taxon>
        <taxon>Mytilinae</taxon>
        <taxon>Mytilus</taxon>
    </lineage>
</organism>
<evidence type="ECO:0000313" key="2">
    <source>
        <dbReference type="Proteomes" id="UP000507470"/>
    </source>
</evidence>
<dbReference type="Proteomes" id="UP000507470">
    <property type="component" value="Unassembled WGS sequence"/>
</dbReference>
<sequence length="335" mass="38156">MKRGTKKKAATISNEHKKTGGGVTSFIAFSKMEKDIVAVVGEEIVFGIQTGCDTMKIRIISPENNLIESMDVPIETNEENNNVKYITEPQGTHENPQDVQINNKKISTLIFDALNGDYKNIPVAKVVNFESVRTAILWLKENNILYCGFPDLHTCLGDIIENQANSEDTHIQNEVQKLIKIGHKSATVPVDYTLPDIEIDSLLRDRQQFQIPVQFNKPTWLSQVPHGEELAFPWLFPEGKGGIYDSRSTKVSVLEYFQYRLYNKDARWRKNITYLMYAVNHMEQSKLSNEIEIQMRLKKSDGKLTAGTLSQNSNLSNIKQNSFMFMKNIRGTVAY</sequence>
<keyword evidence="2" id="KW-1185">Reference proteome</keyword>
<name>A0A6J8BCP7_MYTCO</name>